<proteinExistence type="inferred from homology"/>
<keyword evidence="4" id="KW-0964">Secreted</keyword>
<dbReference type="GO" id="GO:0004867">
    <property type="term" value="F:serine-type endopeptidase inhibitor activity"/>
    <property type="evidence" value="ECO:0007669"/>
    <property type="project" value="UniProtKB-KW"/>
</dbReference>
<comment type="caution">
    <text evidence="10">The sequence shown here is derived from an EMBL/GenBank/DDBJ whole genome shotgun (WGS) entry which is preliminary data.</text>
</comment>
<organism evidence="10 11">
    <name type="scientific">Saccharothrix tamanrassetensis</name>
    <dbReference type="NCBI Taxonomy" id="1051531"/>
    <lineage>
        <taxon>Bacteria</taxon>
        <taxon>Bacillati</taxon>
        <taxon>Actinomycetota</taxon>
        <taxon>Actinomycetes</taxon>
        <taxon>Pseudonocardiales</taxon>
        <taxon>Pseudonocardiaceae</taxon>
        <taxon>Saccharothrix</taxon>
    </lineage>
</organism>
<evidence type="ECO:0000313" key="10">
    <source>
        <dbReference type="EMBL" id="MBB5955248.1"/>
    </source>
</evidence>
<evidence type="ECO:0000256" key="2">
    <source>
        <dbReference type="ARBA" id="ARBA00010472"/>
    </source>
</evidence>
<dbReference type="Pfam" id="PF00720">
    <property type="entry name" value="SSI"/>
    <property type="match status" value="1"/>
</dbReference>
<feature type="domain" description="Subtilisin inhibitor" evidence="9">
    <location>
        <begin position="30"/>
        <end position="103"/>
    </location>
</feature>
<comment type="subcellular location">
    <subcellularLocation>
        <location evidence="1">Secreted</location>
    </subcellularLocation>
</comment>
<keyword evidence="6 8" id="KW-0722">Serine protease inhibitor</keyword>
<sequence>MAPLPLLAAIAALIPVFAVPESGFALSVTHRDSVRLMNLTCGPTGGSHPRAAEACDALSPVDGEISNLATETAVCTLEYDPVKVSATGTWRGETREFAAEFPNPCAMHADTGPVFDF</sequence>
<keyword evidence="11" id="KW-1185">Reference proteome</keyword>
<dbReference type="AlphaFoldDB" id="A0A841CGE5"/>
<protein>
    <recommendedName>
        <fullName evidence="9">Subtilisin inhibitor domain-containing protein</fullName>
    </recommendedName>
</protein>
<reference evidence="10 11" key="1">
    <citation type="submission" date="2020-08" db="EMBL/GenBank/DDBJ databases">
        <title>Genomic Encyclopedia of Type Strains, Phase III (KMG-III): the genomes of soil and plant-associated and newly described type strains.</title>
        <authorList>
            <person name="Whitman W."/>
        </authorList>
    </citation>
    <scope>NUCLEOTIDE SEQUENCE [LARGE SCALE GENOMIC DNA]</scope>
    <source>
        <strain evidence="10 11">CECT 8640</strain>
    </source>
</reference>
<accession>A0A841CGE5</accession>
<evidence type="ECO:0000256" key="7">
    <source>
        <dbReference type="ARBA" id="ARBA00023157"/>
    </source>
</evidence>
<dbReference type="InterPro" id="IPR036819">
    <property type="entry name" value="Subtilisin_inhibitor-like_sf"/>
</dbReference>
<comment type="similarity">
    <text evidence="2 8">Belongs to the protease inhibitor I16 (SSI) family.</text>
</comment>
<dbReference type="InterPro" id="IPR000691">
    <property type="entry name" value="Prot_inh_I16_SSI"/>
</dbReference>
<evidence type="ECO:0000256" key="4">
    <source>
        <dbReference type="ARBA" id="ARBA00022525"/>
    </source>
</evidence>
<dbReference type="PRINTS" id="PR00294">
    <property type="entry name" value="SSBTLNINHBTR"/>
</dbReference>
<dbReference type="Gene3D" id="3.30.350.10">
    <property type="entry name" value="Subtilisin inhibitor-like"/>
    <property type="match status" value="1"/>
</dbReference>
<evidence type="ECO:0000259" key="9">
    <source>
        <dbReference type="Pfam" id="PF00720"/>
    </source>
</evidence>
<dbReference type="InterPro" id="IPR023549">
    <property type="entry name" value="Subtilisin_inhibitor"/>
</dbReference>
<dbReference type="EMBL" id="JACHJN010000002">
    <property type="protein sequence ID" value="MBB5955248.1"/>
    <property type="molecule type" value="Genomic_DNA"/>
</dbReference>
<dbReference type="GO" id="GO:0005576">
    <property type="term" value="C:extracellular region"/>
    <property type="evidence" value="ECO:0007669"/>
    <property type="project" value="UniProtKB-SubCell"/>
</dbReference>
<dbReference type="SUPFAM" id="SSF55399">
    <property type="entry name" value="Subtilisin inhibitor"/>
    <property type="match status" value="1"/>
</dbReference>
<evidence type="ECO:0000256" key="6">
    <source>
        <dbReference type="ARBA" id="ARBA00022900"/>
    </source>
</evidence>
<gene>
    <name evidence="10" type="ORF">FHS29_001818</name>
</gene>
<dbReference type="Proteomes" id="UP000547510">
    <property type="component" value="Unassembled WGS sequence"/>
</dbReference>
<keyword evidence="5 8" id="KW-0646">Protease inhibitor</keyword>
<evidence type="ECO:0000313" key="11">
    <source>
        <dbReference type="Proteomes" id="UP000547510"/>
    </source>
</evidence>
<evidence type="ECO:0000256" key="8">
    <source>
        <dbReference type="RuleBase" id="RU003471"/>
    </source>
</evidence>
<dbReference type="InterPro" id="IPR020054">
    <property type="entry name" value="Prot_inh_SSI_I16_CS"/>
</dbReference>
<evidence type="ECO:0000256" key="3">
    <source>
        <dbReference type="ARBA" id="ARBA00011738"/>
    </source>
</evidence>
<evidence type="ECO:0000256" key="1">
    <source>
        <dbReference type="ARBA" id="ARBA00004613"/>
    </source>
</evidence>
<dbReference type="RefSeq" id="WP_184689930.1">
    <property type="nucleotide sequence ID" value="NZ_JACHJN010000002.1"/>
</dbReference>
<dbReference type="PROSITE" id="PS00999">
    <property type="entry name" value="SSI"/>
    <property type="match status" value="1"/>
</dbReference>
<evidence type="ECO:0000256" key="5">
    <source>
        <dbReference type="ARBA" id="ARBA00022690"/>
    </source>
</evidence>
<comment type="subunit">
    <text evidence="3">Homodimer.</text>
</comment>
<name>A0A841CGE5_9PSEU</name>
<keyword evidence="7" id="KW-1015">Disulfide bond</keyword>